<feature type="compositionally biased region" description="Polar residues" evidence="1">
    <location>
        <begin position="158"/>
        <end position="169"/>
    </location>
</feature>
<dbReference type="OrthoDB" id="2646043at2759"/>
<evidence type="ECO:0000313" key="3">
    <source>
        <dbReference type="Proteomes" id="UP000054477"/>
    </source>
</evidence>
<dbReference type="EMBL" id="KN838658">
    <property type="protein sequence ID" value="KIJ98909.1"/>
    <property type="molecule type" value="Genomic_DNA"/>
</dbReference>
<gene>
    <name evidence="2" type="ORF">K443DRAFT_680351</name>
</gene>
<accession>A0A0C9WNA0</accession>
<evidence type="ECO:0008006" key="4">
    <source>
        <dbReference type="Google" id="ProtNLM"/>
    </source>
</evidence>
<keyword evidence="3" id="KW-1185">Reference proteome</keyword>
<sequence>MDFAPQSITALAGPSKPALPLSKSQKRLKADGIGVLEVFHREHPNIIPDRFQTKVLLEKIRGLSPSYNYYTANHLKGWFQRRVKTTVSLGEASPEQHYFPSLNQQALANLAILYQAQSNPPPDVIEVWAKLLGGFGATRQDVIAWVTHRVQMAQGNGQRLLTPSDTTSPEPLASATDYTFKPDPSQSPILPSLSRTFELHSAHTPYHEQTKIDPTLQAILAGVTESLQKPPPPTNVPKSAAEFNAMFAPFEQHMTAMLQRLSAP</sequence>
<reference evidence="3" key="2">
    <citation type="submission" date="2015-01" db="EMBL/GenBank/DDBJ databases">
        <title>Evolutionary Origins and Diversification of the Mycorrhizal Mutualists.</title>
        <authorList>
            <consortium name="DOE Joint Genome Institute"/>
            <consortium name="Mycorrhizal Genomics Consortium"/>
            <person name="Kohler A."/>
            <person name="Kuo A."/>
            <person name="Nagy L.G."/>
            <person name="Floudas D."/>
            <person name="Copeland A."/>
            <person name="Barry K.W."/>
            <person name="Cichocki N."/>
            <person name="Veneault-Fourrey C."/>
            <person name="LaButti K."/>
            <person name="Lindquist E.A."/>
            <person name="Lipzen A."/>
            <person name="Lundell T."/>
            <person name="Morin E."/>
            <person name="Murat C."/>
            <person name="Riley R."/>
            <person name="Ohm R."/>
            <person name="Sun H."/>
            <person name="Tunlid A."/>
            <person name="Henrissat B."/>
            <person name="Grigoriev I.V."/>
            <person name="Hibbett D.S."/>
            <person name="Martin F."/>
        </authorList>
    </citation>
    <scope>NUCLEOTIDE SEQUENCE [LARGE SCALE GENOMIC DNA]</scope>
    <source>
        <strain evidence="3">LaAM-08-1</strain>
    </source>
</reference>
<dbReference type="HOGENOM" id="CLU_868908_0_0_1"/>
<evidence type="ECO:0000313" key="2">
    <source>
        <dbReference type="EMBL" id="KIJ98909.1"/>
    </source>
</evidence>
<feature type="region of interest" description="Disordered" evidence="1">
    <location>
        <begin position="158"/>
        <end position="184"/>
    </location>
</feature>
<evidence type="ECO:0000256" key="1">
    <source>
        <dbReference type="SAM" id="MobiDB-lite"/>
    </source>
</evidence>
<dbReference type="Proteomes" id="UP000054477">
    <property type="component" value="Unassembled WGS sequence"/>
</dbReference>
<dbReference type="AlphaFoldDB" id="A0A0C9WNA0"/>
<organism evidence="2 3">
    <name type="scientific">Laccaria amethystina LaAM-08-1</name>
    <dbReference type="NCBI Taxonomy" id="1095629"/>
    <lineage>
        <taxon>Eukaryota</taxon>
        <taxon>Fungi</taxon>
        <taxon>Dikarya</taxon>
        <taxon>Basidiomycota</taxon>
        <taxon>Agaricomycotina</taxon>
        <taxon>Agaricomycetes</taxon>
        <taxon>Agaricomycetidae</taxon>
        <taxon>Agaricales</taxon>
        <taxon>Agaricineae</taxon>
        <taxon>Hydnangiaceae</taxon>
        <taxon>Laccaria</taxon>
    </lineage>
</organism>
<protein>
    <recommendedName>
        <fullName evidence="4">Homeobox domain-containing protein</fullName>
    </recommendedName>
</protein>
<reference evidence="2 3" key="1">
    <citation type="submission" date="2014-04" db="EMBL/GenBank/DDBJ databases">
        <authorList>
            <consortium name="DOE Joint Genome Institute"/>
            <person name="Kuo A."/>
            <person name="Kohler A."/>
            <person name="Nagy L.G."/>
            <person name="Floudas D."/>
            <person name="Copeland A."/>
            <person name="Barry K.W."/>
            <person name="Cichocki N."/>
            <person name="Veneault-Fourrey C."/>
            <person name="LaButti K."/>
            <person name="Lindquist E.A."/>
            <person name="Lipzen A."/>
            <person name="Lundell T."/>
            <person name="Morin E."/>
            <person name="Murat C."/>
            <person name="Sun H."/>
            <person name="Tunlid A."/>
            <person name="Henrissat B."/>
            <person name="Grigoriev I.V."/>
            <person name="Hibbett D.S."/>
            <person name="Martin F."/>
            <person name="Nordberg H.P."/>
            <person name="Cantor M.N."/>
            <person name="Hua S.X."/>
        </authorList>
    </citation>
    <scope>NUCLEOTIDE SEQUENCE [LARGE SCALE GENOMIC DNA]</scope>
    <source>
        <strain evidence="2 3">LaAM-08-1</strain>
    </source>
</reference>
<name>A0A0C9WNA0_9AGAR</name>
<proteinExistence type="predicted"/>